<gene>
    <name evidence="1" type="ORF">POCULU_LOCUS6721</name>
</gene>
<protein>
    <submittedName>
        <fullName evidence="1">11160_t:CDS:1</fullName>
    </submittedName>
</protein>
<comment type="caution">
    <text evidence="1">The sequence shown here is derived from an EMBL/GenBank/DDBJ whole genome shotgun (WGS) entry which is preliminary data.</text>
</comment>
<accession>A0A9N9C1K0</accession>
<proteinExistence type="predicted"/>
<dbReference type="AlphaFoldDB" id="A0A9N9C1K0"/>
<evidence type="ECO:0000313" key="2">
    <source>
        <dbReference type="Proteomes" id="UP000789572"/>
    </source>
</evidence>
<reference evidence="1" key="1">
    <citation type="submission" date="2021-06" db="EMBL/GenBank/DDBJ databases">
        <authorList>
            <person name="Kallberg Y."/>
            <person name="Tangrot J."/>
            <person name="Rosling A."/>
        </authorList>
    </citation>
    <scope>NUCLEOTIDE SEQUENCE</scope>
    <source>
        <strain evidence="1">IA702</strain>
    </source>
</reference>
<name>A0A9N9C1K0_9GLOM</name>
<keyword evidence="2" id="KW-1185">Reference proteome</keyword>
<organism evidence="1 2">
    <name type="scientific">Paraglomus occultum</name>
    <dbReference type="NCBI Taxonomy" id="144539"/>
    <lineage>
        <taxon>Eukaryota</taxon>
        <taxon>Fungi</taxon>
        <taxon>Fungi incertae sedis</taxon>
        <taxon>Mucoromycota</taxon>
        <taxon>Glomeromycotina</taxon>
        <taxon>Glomeromycetes</taxon>
        <taxon>Paraglomerales</taxon>
        <taxon>Paraglomeraceae</taxon>
        <taxon>Paraglomus</taxon>
    </lineage>
</organism>
<sequence>MVTALDFMVKQEWLKAIHENDNKFYVVYLNAAVSDCVSISILHDLGMTPYKARQPIKYKLEHDHDGHVMTYLGIKQTTSLRDKGKRRVPNIPSRRLKKALLMRESNYDANFPTETVKIICATAADDVDPVDVVKPPVNLKGGYR</sequence>
<evidence type="ECO:0000313" key="1">
    <source>
        <dbReference type="EMBL" id="CAG8585873.1"/>
    </source>
</evidence>
<dbReference type="Proteomes" id="UP000789572">
    <property type="component" value="Unassembled WGS sequence"/>
</dbReference>
<dbReference type="EMBL" id="CAJVPJ010001310">
    <property type="protein sequence ID" value="CAG8585873.1"/>
    <property type="molecule type" value="Genomic_DNA"/>
</dbReference>